<dbReference type="Proteomes" id="UP001307889">
    <property type="component" value="Chromosome 14"/>
</dbReference>
<dbReference type="EMBL" id="AP028922">
    <property type="protein sequence ID" value="BET02742.1"/>
    <property type="molecule type" value="Genomic_DNA"/>
</dbReference>
<evidence type="ECO:0000313" key="1">
    <source>
        <dbReference type="EMBL" id="BET02742.1"/>
    </source>
</evidence>
<accession>A0ABN7BEH9</accession>
<organism evidence="1 2">
    <name type="scientific">Nesidiocoris tenuis</name>
    <dbReference type="NCBI Taxonomy" id="355587"/>
    <lineage>
        <taxon>Eukaryota</taxon>
        <taxon>Metazoa</taxon>
        <taxon>Ecdysozoa</taxon>
        <taxon>Arthropoda</taxon>
        <taxon>Hexapoda</taxon>
        <taxon>Insecta</taxon>
        <taxon>Pterygota</taxon>
        <taxon>Neoptera</taxon>
        <taxon>Paraneoptera</taxon>
        <taxon>Hemiptera</taxon>
        <taxon>Heteroptera</taxon>
        <taxon>Panheteroptera</taxon>
        <taxon>Cimicomorpha</taxon>
        <taxon>Miridae</taxon>
        <taxon>Dicyphina</taxon>
        <taxon>Nesidiocoris</taxon>
    </lineage>
</organism>
<protein>
    <submittedName>
        <fullName evidence="1">Uncharacterized protein</fullName>
    </submittedName>
</protein>
<reference evidence="1 2" key="1">
    <citation type="submission" date="2023-09" db="EMBL/GenBank/DDBJ databases">
        <title>Nesidiocoris tenuis whole genome shotgun sequence.</title>
        <authorList>
            <person name="Shibata T."/>
            <person name="Shimoda M."/>
            <person name="Kobayashi T."/>
            <person name="Uehara T."/>
        </authorList>
    </citation>
    <scope>NUCLEOTIDE SEQUENCE [LARGE SCALE GENOMIC DNA]</scope>
    <source>
        <strain evidence="1 2">Japan</strain>
    </source>
</reference>
<proteinExistence type="predicted"/>
<evidence type="ECO:0000313" key="2">
    <source>
        <dbReference type="Proteomes" id="UP001307889"/>
    </source>
</evidence>
<name>A0ABN7BEH9_9HEMI</name>
<sequence>MNAKTHAASRFGADNLQSEYAYPKTNPSVNYLKEVDRNAMKIGLTTNEYGMYMQPCSAIPSEPPAPFKPYISVAKSAAVTPKALLPRTINYTDRIEADSFYMLCQYNRAFYKEIPTVRPWDYTFFSCGSPLYEEKNLTQREKIRQEVAYKHPYVQPVTLCRTFNYDEKVGKHHYVPNIYQGVDTSYIS</sequence>
<gene>
    <name evidence="1" type="ORF">NTJ_15560</name>
</gene>
<keyword evidence="2" id="KW-1185">Reference proteome</keyword>